<dbReference type="SUPFAM" id="SSF53756">
    <property type="entry name" value="UDP-Glycosyltransferase/glycogen phosphorylase"/>
    <property type="match status" value="1"/>
</dbReference>
<feature type="transmembrane region" description="Helical" evidence="2">
    <location>
        <begin position="120"/>
        <end position="139"/>
    </location>
</feature>
<evidence type="ECO:0000313" key="4">
    <source>
        <dbReference type="RefSeq" id="XP_022760087.1"/>
    </source>
</evidence>
<evidence type="ECO:0000256" key="1">
    <source>
        <dbReference type="ARBA" id="ARBA00009995"/>
    </source>
</evidence>
<proteinExistence type="inferred from homology"/>
<comment type="similarity">
    <text evidence="1">Belongs to the UDP-glycosyltransferase family.</text>
</comment>
<dbReference type="Proteomes" id="UP000515121">
    <property type="component" value="Unplaced"/>
</dbReference>
<dbReference type="InterPro" id="IPR050481">
    <property type="entry name" value="UDP-glycosyltransf_plant"/>
</dbReference>
<dbReference type="KEGG" id="dzi:111306519"/>
<dbReference type="PANTHER" id="PTHR48048">
    <property type="entry name" value="GLYCOSYLTRANSFERASE"/>
    <property type="match status" value="1"/>
</dbReference>
<organism evidence="3 4">
    <name type="scientific">Durio zibethinus</name>
    <name type="common">Durian</name>
    <dbReference type="NCBI Taxonomy" id="66656"/>
    <lineage>
        <taxon>Eukaryota</taxon>
        <taxon>Viridiplantae</taxon>
        <taxon>Streptophyta</taxon>
        <taxon>Embryophyta</taxon>
        <taxon>Tracheophyta</taxon>
        <taxon>Spermatophyta</taxon>
        <taxon>Magnoliopsida</taxon>
        <taxon>eudicotyledons</taxon>
        <taxon>Gunneridae</taxon>
        <taxon>Pentapetalae</taxon>
        <taxon>rosids</taxon>
        <taxon>malvids</taxon>
        <taxon>Malvales</taxon>
        <taxon>Malvaceae</taxon>
        <taxon>Helicteroideae</taxon>
        <taxon>Durio</taxon>
    </lineage>
</organism>
<sequence length="312" mass="35428">MRKAKLIFVPIPGIGHLAPILEFAKWLFDRYDQFSLHHPIIVHNFSVFLGDTPSLDLFSKSSEKVFFFFSDFVESHKSHVRDAIINHVLPDSTSNSVPLVGLVLDFFCTAMIDVGKELCIPLYLFFTSTAAFLSLMLYLPSRHDQIGHEFEESDPESIIPGYAGPVPTRALPSFLFNKHVGYLSLLNYGRRFKEVEVLLNTLEELESHALKSLMEYSISTPPIYPLGPLIGKGQKILFHTHKAQNDEIMKWLDHQPPSSVVFLCFGSLGSFDEPQLIEIASGLERSGFRLLWSVRKDTGKRQSQSTKEIHQY</sequence>
<name>A0A6P6A5L3_DURZI</name>
<dbReference type="PANTHER" id="PTHR48048:SF83">
    <property type="entry name" value="GLYCOSYLTRANSFERASE"/>
    <property type="match status" value="1"/>
</dbReference>
<dbReference type="RefSeq" id="XP_022760087.1">
    <property type="nucleotide sequence ID" value="XM_022904352.1"/>
</dbReference>
<gene>
    <name evidence="4" type="primary">LOC111306519</name>
</gene>
<protein>
    <submittedName>
        <fullName evidence="4">UDP-glycosyltransferase 71K1-like</fullName>
    </submittedName>
</protein>
<evidence type="ECO:0000256" key="2">
    <source>
        <dbReference type="SAM" id="Phobius"/>
    </source>
</evidence>
<dbReference type="OrthoDB" id="5835829at2759"/>
<dbReference type="Gene3D" id="3.40.50.2000">
    <property type="entry name" value="Glycogen Phosphorylase B"/>
    <property type="match status" value="2"/>
</dbReference>
<dbReference type="AlphaFoldDB" id="A0A6P6A5L3"/>
<keyword evidence="2" id="KW-1133">Transmembrane helix</keyword>
<dbReference type="GeneID" id="111306519"/>
<reference evidence="4" key="1">
    <citation type="submission" date="2025-08" db="UniProtKB">
        <authorList>
            <consortium name="RefSeq"/>
        </authorList>
    </citation>
    <scope>IDENTIFICATION</scope>
    <source>
        <tissue evidence="4">Fruit stalk</tissue>
    </source>
</reference>
<keyword evidence="3" id="KW-1185">Reference proteome</keyword>
<evidence type="ECO:0000313" key="3">
    <source>
        <dbReference type="Proteomes" id="UP000515121"/>
    </source>
</evidence>
<keyword evidence="2" id="KW-0812">Transmembrane</keyword>
<accession>A0A6P6A5L3</accession>
<keyword evidence="2" id="KW-0472">Membrane</keyword>
<dbReference type="GO" id="GO:0035251">
    <property type="term" value="F:UDP-glucosyltransferase activity"/>
    <property type="evidence" value="ECO:0007669"/>
    <property type="project" value="InterPro"/>
</dbReference>